<reference evidence="2" key="3">
    <citation type="submission" date="2016-02" db="EMBL/GenBank/DDBJ databases">
        <title>Draft genome of pathogenic Streptomyces sp. in Japan.</title>
        <authorList>
            <person name="Tomihama T."/>
            <person name="Ikenaga M."/>
            <person name="Sakai M."/>
            <person name="Okubo T."/>
            <person name="Ikeda S."/>
        </authorList>
    </citation>
    <scope>NUCLEOTIDE SEQUENCE [LARGE SCALE GENOMIC DNA]</scope>
    <source>
        <strain evidence="2">S58</strain>
    </source>
</reference>
<protein>
    <submittedName>
        <fullName evidence="1">Uncharacterized protein</fullName>
    </submittedName>
</protein>
<reference evidence="2" key="1">
    <citation type="submission" date="2015-11" db="EMBL/GenBank/DDBJ databases">
        <authorList>
            <consortium name="Cross-ministerial Strategic Innovation Promotion Program (SIP) consortium"/>
            <person name="Tomihama T."/>
            <person name="Ikenaga M."/>
            <person name="Sakai M."/>
            <person name="Okubo T."/>
            <person name="Ikeda S."/>
        </authorList>
    </citation>
    <scope>NUCLEOTIDE SEQUENCE [LARGE SCALE GENOMIC DNA]</scope>
    <source>
        <strain evidence="2">S58</strain>
    </source>
</reference>
<accession>A0A117ECD1</accession>
<proteinExistence type="predicted"/>
<evidence type="ECO:0000313" key="1">
    <source>
        <dbReference type="EMBL" id="GAQ60753.1"/>
    </source>
</evidence>
<reference evidence="1 2" key="2">
    <citation type="journal article" date="2016" name="Genome Announc.">
        <title>Draft Genome Sequences of Streptomyces scabiei S58, Streptomyces turgidiscabies T45, and Streptomyces acidiscabies a10, the Pathogens of Potato Common Scab, Isolated in Japan.</title>
        <authorList>
            <person name="Tomihama T."/>
            <person name="Nishi Y."/>
            <person name="Sakai M."/>
            <person name="Ikenaga M."/>
            <person name="Okubo T."/>
            <person name="Ikeda S."/>
        </authorList>
    </citation>
    <scope>NUCLEOTIDE SEQUENCE [LARGE SCALE GENOMIC DNA]</scope>
    <source>
        <strain evidence="1 2">S58</strain>
    </source>
</reference>
<sequence length="114" mass="12718">MLPRTDDPFVARGRREAIMRDARHPAADRLLLDWQLSKERQTSDGWSVRTDVAPPAGLKRGRQYRNADIDGLPAFMRNPAAAERMRQQMTVYVGEVVGDPAPGRLGTHPGTTKP</sequence>
<name>A0A117ECD1_STRSC</name>
<comment type="caution">
    <text evidence="1">The sequence shown here is derived from an EMBL/GenBank/DDBJ whole genome shotgun (WGS) entry which is preliminary data.</text>
</comment>
<dbReference type="AlphaFoldDB" id="A0A117ECD1"/>
<gene>
    <name evidence="1" type="ORF">SsS58_01095</name>
</gene>
<dbReference type="EMBL" id="BCMM01000003">
    <property type="protein sequence ID" value="GAQ60753.1"/>
    <property type="molecule type" value="Genomic_DNA"/>
</dbReference>
<evidence type="ECO:0000313" key="2">
    <source>
        <dbReference type="Proteomes" id="UP000067448"/>
    </source>
</evidence>
<organism evidence="1 2">
    <name type="scientific">Streptomyces scabiei</name>
    <dbReference type="NCBI Taxonomy" id="1930"/>
    <lineage>
        <taxon>Bacteria</taxon>
        <taxon>Bacillati</taxon>
        <taxon>Actinomycetota</taxon>
        <taxon>Actinomycetes</taxon>
        <taxon>Kitasatosporales</taxon>
        <taxon>Streptomycetaceae</taxon>
        <taxon>Streptomyces</taxon>
    </lineage>
</organism>
<dbReference type="Proteomes" id="UP000067448">
    <property type="component" value="Unassembled WGS sequence"/>
</dbReference>